<name>A0A315ZRN8_9FIRM</name>
<dbReference type="Pfam" id="PF22725">
    <property type="entry name" value="GFO_IDH_MocA_C3"/>
    <property type="match status" value="1"/>
</dbReference>
<dbReference type="Gene3D" id="3.40.50.720">
    <property type="entry name" value="NAD(P)-binding Rossmann-like Domain"/>
    <property type="match status" value="1"/>
</dbReference>
<dbReference type="Pfam" id="PF01408">
    <property type="entry name" value="GFO_IDH_MocA"/>
    <property type="match status" value="1"/>
</dbReference>
<evidence type="ECO:0000313" key="3">
    <source>
        <dbReference type="EMBL" id="SUQ15777.1"/>
    </source>
</evidence>
<accession>A0A315ZRN8</accession>
<dbReference type="InterPro" id="IPR055170">
    <property type="entry name" value="GFO_IDH_MocA-like_dom"/>
</dbReference>
<dbReference type="PANTHER" id="PTHR43377:SF1">
    <property type="entry name" value="BILIVERDIN REDUCTASE A"/>
    <property type="match status" value="1"/>
</dbReference>
<protein>
    <submittedName>
        <fullName evidence="3">Predicted dehydrogenase</fullName>
    </submittedName>
</protein>
<dbReference type="PANTHER" id="PTHR43377">
    <property type="entry name" value="BILIVERDIN REDUCTASE A"/>
    <property type="match status" value="1"/>
</dbReference>
<dbReference type="AlphaFoldDB" id="A0A315ZRN8"/>
<evidence type="ECO:0000313" key="4">
    <source>
        <dbReference type="Proteomes" id="UP000254051"/>
    </source>
</evidence>
<evidence type="ECO:0000259" key="1">
    <source>
        <dbReference type="Pfam" id="PF01408"/>
    </source>
</evidence>
<evidence type="ECO:0000259" key="2">
    <source>
        <dbReference type="Pfam" id="PF22725"/>
    </source>
</evidence>
<dbReference type="SUPFAM" id="SSF55347">
    <property type="entry name" value="Glyceraldehyde-3-phosphate dehydrogenase-like, C-terminal domain"/>
    <property type="match status" value="1"/>
</dbReference>
<proteinExistence type="predicted"/>
<sequence length="343" mass="37720">MINIGVIGCGKIAQVRHLPEYADHKDANIKAVFDLCKERADQIAVEYGAKSYDSWQELLVDPEIDAVSVCAANAVHCEITVAALRAGKHVLCEKPMAIKLSECEEMVKVANETGKYLMIGHNQRLAKAHAKARELILSGEIGDIVTFETRFGHSGPETWVIDSNNIWFFDKKTAVFGALADLGIHKTDLIQFLTEQKVKEVSAFVGTLQKAYASGTPIGVDDNAICIYRMDGGAVGTMTASWTCYGPEDNSTVLYGTEGIMRIYDDPEYSIIIQKKDGTEINYQVDQIQTNDNQTKSGVIDLWMESLIEQKPPEISGEEALSAMKAVFAAMESSETGQRIVIQ</sequence>
<keyword evidence="4" id="KW-1185">Reference proteome</keyword>
<dbReference type="EMBL" id="UHJJ01000016">
    <property type="protein sequence ID" value="SUQ15777.1"/>
    <property type="molecule type" value="Genomic_DNA"/>
</dbReference>
<dbReference type="OrthoDB" id="9815825at2"/>
<organism evidence="3 4">
    <name type="scientific">Faecalicatena contorta</name>
    <dbReference type="NCBI Taxonomy" id="39482"/>
    <lineage>
        <taxon>Bacteria</taxon>
        <taxon>Bacillati</taxon>
        <taxon>Bacillota</taxon>
        <taxon>Clostridia</taxon>
        <taxon>Lachnospirales</taxon>
        <taxon>Lachnospiraceae</taxon>
        <taxon>Faecalicatena</taxon>
    </lineage>
</organism>
<dbReference type="GO" id="GO:0000166">
    <property type="term" value="F:nucleotide binding"/>
    <property type="evidence" value="ECO:0007669"/>
    <property type="project" value="InterPro"/>
</dbReference>
<dbReference type="Proteomes" id="UP000254051">
    <property type="component" value="Unassembled WGS sequence"/>
</dbReference>
<feature type="domain" description="GFO/IDH/MocA-like oxidoreductase" evidence="2">
    <location>
        <begin position="130"/>
        <end position="261"/>
    </location>
</feature>
<reference evidence="4" key="1">
    <citation type="submission" date="2017-07" db="EMBL/GenBank/DDBJ databases">
        <authorList>
            <person name="Varghese N."/>
            <person name="Submissions S."/>
        </authorList>
    </citation>
    <scope>NUCLEOTIDE SEQUENCE [LARGE SCALE GENOMIC DNA]</scope>
    <source>
        <strain evidence="4">NLAE-zl-C134</strain>
    </source>
</reference>
<dbReference type="InterPro" id="IPR000683">
    <property type="entry name" value="Gfo/Idh/MocA-like_OxRdtase_N"/>
</dbReference>
<gene>
    <name evidence="3" type="ORF">SAMN05216529_11638</name>
</gene>
<dbReference type="RefSeq" id="WP_109713917.1">
    <property type="nucleotide sequence ID" value="NZ_QGDS01000016.1"/>
</dbReference>
<dbReference type="InterPro" id="IPR036291">
    <property type="entry name" value="NAD(P)-bd_dom_sf"/>
</dbReference>
<dbReference type="Gene3D" id="3.30.360.10">
    <property type="entry name" value="Dihydrodipicolinate Reductase, domain 2"/>
    <property type="match status" value="1"/>
</dbReference>
<feature type="domain" description="Gfo/Idh/MocA-like oxidoreductase N-terminal" evidence="1">
    <location>
        <begin position="2"/>
        <end position="121"/>
    </location>
</feature>
<dbReference type="SUPFAM" id="SSF51735">
    <property type="entry name" value="NAD(P)-binding Rossmann-fold domains"/>
    <property type="match status" value="1"/>
</dbReference>
<dbReference type="InterPro" id="IPR051450">
    <property type="entry name" value="Gfo/Idh/MocA_Oxidoreductases"/>
</dbReference>